<evidence type="ECO:0000256" key="4">
    <source>
        <dbReference type="ARBA" id="ARBA00023136"/>
    </source>
</evidence>
<comment type="subcellular location">
    <subcellularLocation>
        <location evidence="1">Cell membrane</location>
        <topology evidence="1">Multi-pass membrane protein</topology>
    </subcellularLocation>
</comment>
<evidence type="ECO:0000256" key="1">
    <source>
        <dbReference type="ARBA" id="ARBA00004651"/>
    </source>
</evidence>
<evidence type="ECO:0000256" key="5">
    <source>
        <dbReference type="SAM" id="Phobius"/>
    </source>
</evidence>
<dbReference type="Gene3D" id="1.20.1250.20">
    <property type="entry name" value="MFS general substrate transporter like domains"/>
    <property type="match status" value="2"/>
</dbReference>
<keyword evidence="3 5" id="KW-1133">Transmembrane helix</keyword>
<keyword evidence="8" id="KW-1185">Reference proteome</keyword>
<evidence type="ECO:0000313" key="7">
    <source>
        <dbReference type="EMBL" id="RQN08391.1"/>
    </source>
</evidence>
<protein>
    <submittedName>
        <fullName evidence="7">MFS transporter</fullName>
    </submittedName>
</protein>
<dbReference type="PANTHER" id="PTHR23523">
    <property type="match status" value="1"/>
</dbReference>
<keyword evidence="2 5" id="KW-0812">Transmembrane</keyword>
<gene>
    <name evidence="7" type="ORF">EHW97_07245</name>
</gene>
<evidence type="ECO:0000313" key="8">
    <source>
        <dbReference type="Proteomes" id="UP000275225"/>
    </source>
</evidence>
<feature type="transmembrane region" description="Helical" evidence="5">
    <location>
        <begin position="104"/>
        <end position="124"/>
    </location>
</feature>
<dbReference type="InterPro" id="IPR020846">
    <property type="entry name" value="MFS_dom"/>
</dbReference>
<dbReference type="InterPro" id="IPR052524">
    <property type="entry name" value="MFS_Cyanate_Porter"/>
</dbReference>
<feature type="transmembrane region" description="Helical" evidence="5">
    <location>
        <begin position="46"/>
        <end position="66"/>
    </location>
</feature>
<proteinExistence type="predicted"/>
<feature type="transmembrane region" description="Helical" evidence="5">
    <location>
        <begin position="78"/>
        <end position="98"/>
    </location>
</feature>
<dbReference type="PROSITE" id="PS50850">
    <property type="entry name" value="MFS"/>
    <property type="match status" value="1"/>
</dbReference>
<feature type="transmembrane region" description="Helical" evidence="5">
    <location>
        <begin position="370"/>
        <end position="390"/>
    </location>
</feature>
<name>A0A3N6ZDY3_9ACTN</name>
<dbReference type="Proteomes" id="UP000275225">
    <property type="component" value="Unassembled WGS sequence"/>
</dbReference>
<dbReference type="GO" id="GO:0022857">
    <property type="term" value="F:transmembrane transporter activity"/>
    <property type="evidence" value="ECO:0007669"/>
    <property type="project" value="InterPro"/>
</dbReference>
<feature type="transmembrane region" description="Helical" evidence="5">
    <location>
        <begin position="338"/>
        <end position="358"/>
    </location>
</feature>
<feature type="domain" description="Major facilitator superfamily (MFS) profile" evidence="6">
    <location>
        <begin position="14"/>
        <end position="395"/>
    </location>
</feature>
<feature type="transmembrane region" description="Helical" evidence="5">
    <location>
        <begin position="217"/>
        <end position="239"/>
    </location>
</feature>
<dbReference type="OrthoDB" id="5317164at2"/>
<evidence type="ECO:0000259" key="6">
    <source>
        <dbReference type="PROSITE" id="PS50850"/>
    </source>
</evidence>
<evidence type="ECO:0000256" key="2">
    <source>
        <dbReference type="ARBA" id="ARBA00022692"/>
    </source>
</evidence>
<comment type="caution">
    <text evidence="7">The sequence shown here is derived from an EMBL/GenBank/DDBJ whole genome shotgun (WGS) entry which is preliminary data.</text>
</comment>
<dbReference type="EMBL" id="RQJX01000007">
    <property type="protein sequence ID" value="RQN08391.1"/>
    <property type="molecule type" value="Genomic_DNA"/>
</dbReference>
<feature type="transmembrane region" description="Helical" evidence="5">
    <location>
        <begin position="306"/>
        <end position="326"/>
    </location>
</feature>
<organism evidence="7 8">
    <name type="scientific">Aeromicrobium camelliae</name>
    <dbReference type="NCBI Taxonomy" id="1538144"/>
    <lineage>
        <taxon>Bacteria</taxon>
        <taxon>Bacillati</taxon>
        <taxon>Actinomycetota</taxon>
        <taxon>Actinomycetes</taxon>
        <taxon>Propionibacteriales</taxon>
        <taxon>Nocardioidaceae</taxon>
        <taxon>Aeromicrobium</taxon>
    </lineage>
</organism>
<feature type="transmembrane region" description="Helical" evidence="5">
    <location>
        <begin position="251"/>
        <end position="273"/>
    </location>
</feature>
<accession>A0A3N6ZDY3</accession>
<keyword evidence="4 5" id="KW-0472">Membrane</keyword>
<dbReference type="InterPro" id="IPR036259">
    <property type="entry name" value="MFS_trans_sf"/>
</dbReference>
<feature type="transmembrane region" description="Helical" evidence="5">
    <location>
        <begin position="136"/>
        <end position="161"/>
    </location>
</feature>
<feature type="transmembrane region" description="Helical" evidence="5">
    <location>
        <begin position="280"/>
        <end position="300"/>
    </location>
</feature>
<sequence>MAMMSTSPSARGRVLVGASIILLALNLRVAVSSVGVVMDALQTDLGLSSTAAGLLTTLPMVCFAVFGLGTDAIVRHLGLHRTTVVALVAIASGVALRVLADGPWLFFAMSFLALSGAAIGNVVLPPLVKVHFPDRIGLLSALFGAALMGGATLGSTISVPVSHSDGGWRLALGMWAALAVITLLPWLRMLRHDVKRSLAASDHPLPLSVVARSPLTWAMLACFAAQSGGAYAQFGWFAAMLSDGGVAPDTAGFMLGVLTAVGIPMTLALPWLIRRWGETPALPVAFGVLTVAGWLGVLLAPDAAPVLWAVTLGLGGGAFSWVLAMIGYRTTTAAGTTALSAMTQGPGYLVGATAPFGTGLLHDVTGSWDAPLMVLIGAAVVIAVAGTFIARSAPLESRLGK</sequence>
<dbReference type="Pfam" id="PF07690">
    <property type="entry name" value="MFS_1"/>
    <property type="match status" value="1"/>
</dbReference>
<dbReference type="AlphaFoldDB" id="A0A3N6ZDY3"/>
<dbReference type="GO" id="GO:0005886">
    <property type="term" value="C:plasma membrane"/>
    <property type="evidence" value="ECO:0007669"/>
    <property type="project" value="UniProtKB-SubCell"/>
</dbReference>
<feature type="transmembrane region" description="Helical" evidence="5">
    <location>
        <begin position="167"/>
        <end position="187"/>
    </location>
</feature>
<reference evidence="7 8" key="1">
    <citation type="submission" date="2018-11" db="EMBL/GenBank/DDBJ databases">
        <authorList>
            <person name="Li F."/>
        </authorList>
    </citation>
    <scope>NUCLEOTIDE SEQUENCE [LARGE SCALE GENOMIC DNA]</scope>
    <source>
        <strain evidence="7 8">YS17T</strain>
    </source>
</reference>
<dbReference type="PANTHER" id="PTHR23523:SF2">
    <property type="entry name" value="2-NITROIMIDAZOLE TRANSPORTER"/>
    <property type="match status" value="1"/>
</dbReference>
<dbReference type="SUPFAM" id="SSF103473">
    <property type="entry name" value="MFS general substrate transporter"/>
    <property type="match status" value="1"/>
</dbReference>
<dbReference type="InterPro" id="IPR011701">
    <property type="entry name" value="MFS"/>
</dbReference>
<evidence type="ECO:0000256" key="3">
    <source>
        <dbReference type="ARBA" id="ARBA00022989"/>
    </source>
</evidence>